<evidence type="ECO:0000313" key="2">
    <source>
        <dbReference type="Proteomes" id="UP001060085"/>
    </source>
</evidence>
<sequence>MGGLPRWATSTHPIGKYWNSFCTQIFVPKHVRITFSTIPLRLSLREPSKRVVIRVKRTSDRRVIHVSKSSRETVVSYLNSRATTSPNASFAVSEYVSAIISLASLHSSLASLLHSVLLSYISLFTSYKIPHDRLSLSTLQLFSTHLDVISVSDLPSIVGLITSYTPMIMDSEDSQLLILLPKCLELIRASNEIENSLNYVNSVVDDLIACSWSKVLLVKMVEIIRDFSFVEKQKRRDIIEKVFSGMRNVDLQDLPGLVYQLLVLASKGFSKKEVIEGIVMHFGENVEGSGGSTMKQVEGTVLLHVNFAVKQDPSLGQEVLGLVRSDARAFNHFAVAVLLSVARVRRFSENTIGVLKAALFSAYKDYKFARDCEWLPDDLEEEYLHIARVMEKSILRAVNESNYGREHIVPSIVELAFPLLEGVEEGSNKELGKSNCLLGIEGLGCQMLKNLFEVFDLARKEIIEQCKFRILSLKPEKALAIIRLLQHLIQSHPYPMLEHVSHLKELLDYFTFIQDKISSELVSALLPLTKFSHELQDYLILVLRKAMFRREDSVRLAATNSIINLILMQKQFKTDGPYSIQESSSQASCSQQAEVPNKTGAGLFQELSGLLQRCLYQQEKVRDALYHGLVKLVLVDPLVAGAVFDLLLPHFLQFYREDTDVHLAISNCVKSDQGKVYIEEPLDSLLSCISWILQLQPHGKSEHLPDSWANFGFSLTQENEAGRVSSEEFFANALSKIRKFLRSANLEDLLGKTQDMGSTPLEEDEKRRSCAFVMMGVSEVFLNIIVAEWEKATAVQKVDFENEFHKFVQIHGFFEKHTCTSRQSAGTGRGALRSTASEISDKLESSSSKLYQERIPLLATSSVYWLLRIAPEMRKSDCSTDRAASQNHSQLSSVNAMEARSKLISFALNACLRQLMSLQYVGRDDPLKMLIYGEIKSLGPPLLKLVWWLKSRPNPQTDQKKKETKGRKGVDNPKEHIHLTLICLKKLMSLSFSSSEFSSLIDDLVSVPEIEHGSRDVLTDGCDNESDIADREENQNTRSKVFFIKIMKRLLLELLKLSLFGEVEIVCDIIMMIGRWMEVQHRSLVAGWILEICRNNNVRNPKVAKSLVSLAVSLNLPPNDLIVAQDLASELLKLEGSETEEELEISESFKVINRTTCAAISSTILQLVESKIVGMDWIITKLKTYSSLTQKGIISINQSCKLAPGLALEEALYSRAEAIAKVLSCFVLMDLKDPQAEQFLKLAAKFYKDLARISKLRIAPRGCRQVLPSLKYQKLVEITCRQLTAPLYNFMSQLQKNQQESRNTKIRGIVSKIKRENRCIPDLIFQIEDYEKYLIQLSKATKINLLRHAKRDEDGTDAPNAKRLKRGNIIEDSSDEEEEEEETETPQSGAAAAAAAAKLCLSIYPMQAVRFTQLRK</sequence>
<dbReference type="Proteomes" id="UP001060085">
    <property type="component" value="Linkage Group LG08"/>
</dbReference>
<organism evidence="1 2">
    <name type="scientific">Catharanthus roseus</name>
    <name type="common">Madagascar periwinkle</name>
    <name type="synonym">Vinca rosea</name>
    <dbReference type="NCBI Taxonomy" id="4058"/>
    <lineage>
        <taxon>Eukaryota</taxon>
        <taxon>Viridiplantae</taxon>
        <taxon>Streptophyta</taxon>
        <taxon>Embryophyta</taxon>
        <taxon>Tracheophyta</taxon>
        <taxon>Spermatophyta</taxon>
        <taxon>Magnoliopsida</taxon>
        <taxon>eudicotyledons</taxon>
        <taxon>Gunneridae</taxon>
        <taxon>Pentapetalae</taxon>
        <taxon>asterids</taxon>
        <taxon>lamiids</taxon>
        <taxon>Gentianales</taxon>
        <taxon>Apocynaceae</taxon>
        <taxon>Rauvolfioideae</taxon>
        <taxon>Vinceae</taxon>
        <taxon>Catharanthinae</taxon>
        <taxon>Catharanthus</taxon>
    </lineage>
</organism>
<name>A0ACB9ZTT3_CATRO</name>
<evidence type="ECO:0000313" key="1">
    <source>
        <dbReference type="EMBL" id="KAI5650820.1"/>
    </source>
</evidence>
<reference evidence="2" key="1">
    <citation type="journal article" date="2023" name="Nat. Plants">
        <title>Single-cell RNA sequencing provides a high-resolution roadmap for understanding the multicellular compartmentation of specialized metabolism.</title>
        <authorList>
            <person name="Sun S."/>
            <person name="Shen X."/>
            <person name="Li Y."/>
            <person name="Li Y."/>
            <person name="Wang S."/>
            <person name="Li R."/>
            <person name="Zhang H."/>
            <person name="Shen G."/>
            <person name="Guo B."/>
            <person name="Wei J."/>
            <person name="Xu J."/>
            <person name="St-Pierre B."/>
            <person name="Chen S."/>
            <person name="Sun C."/>
        </authorList>
    </citation>
    <scope>NUCLEOTIDE SEQUENCE [LARGE SCALE GENOMIC DNA]</scope>
</reference>
<comment type="caution">
    <text evidence="1">The sequence shown here is derived from an EMBL/GenBank/DDBJ whole genome shotgun (WGS) entry which is preliminary data.</text>
</comment>
<dbReference type="EMBL" id="CM044708">
    <property type="protein sequence ID" value="KAI5650820.1"/>
    <property type="molecule type" value="Genomic_DNA"/>
</dbReference>
<keyword evidence="2" id="KW-1185">Reference proteome</keyword>
<protein>
    <submittedName>
        <fullName evidence="1">Uncharacterized protein</fullName>
    </submittedName>
</protein>
<accession>A0ACB9ZTT3</accession>
<proteinExistence type="predicted"/>
<gene>
    <name evidence="1" type="ORF">M9H77_36825</name>
</gene>